<feature type="domain" description="Periplasmic binding protein" evidence="4">
    <location>
        <begin position="58"/>
        <end position="315"/>
    </location>
</feature>
<dbReference type="InterPro" id="IPR025997">
    <property type="entry name" value="SBP_2_dom"/>
</dbReference>
<evidence type="ECO:0000256" key="1">
    <source>
        <dbReference type="ARBA" id="ARBA00004196"/>
    </source>
</evidence>
<dbReference type="InterPro" id="IPR050555">
    <property type="entry name" value="Bact_Solute-Bind_Prot2"/>
</dbReference>
<feature type="region of interest" description="Disordered" evidence="2">
    <location>
        <begin position="31"/>
        <end position="56"/>
    </location>
</feature>
<dbReference type="NCBIfam" id="TIGR02637">
    <property type="entry name" value="RhaS"/>
    <property type="match status" value="1"/>
</dbReference>
<accession>A0ABS7VZR8</accession>
<dbReference type="PROSITE" id="PS51257">
    <property type="entry name" value="PROKAR_LIPOPROTEIN"/>
    <property type="match status" value="1"/>
</dbReference>
<dbReference type="CDD" id="cd20000">
    <property type="entry name" value="PBP1_ABC_rhamnose"/>
    <property type="match status" value="1"/>
</dbReference>
<gene>
    <name evidence="5" type="primary">rhaS</name>
    <name evidence="5" type="ORF">KVH32_08530</name>
</gene>
<evidence type="ECO:0000313" key="6">
    <source>
        <dbReference type="Proteomes" id="UP000758701"/>
    </source>
</evidence>
<dbReference type="Gene3D" id="3.40.50.2300">
    <property type="match status" value="2"/>
</dbReference>
<sequence>MHRTPARRASVLVAAVSSLSLLTAGCGDGDGSADDDVATSGKNAEASPNAPTRTGMTISFLPKQVDTPYFDMADAGGERAVKELGSTFKEVGTEQSADASEQVAHVNRLTEQKVDAIAVSALDPEALCGPLKKAMDAGIKVVTFDSDTKPECRYAFVSPASAEDIAVRQLELLGEQVGYEGDVAILSAAETATSQNAWIAGIKTEMQDARYKDMRLVDVVHGDDEADKSYAKAEELTQKYPKLKGILSPTTNGLKAAAKYLSQSEFKGDVKLTGLGAPNDMRPYIEDGTVEEFVLWDPAKLGELTGYAAVALASAQITGREGQMFLAGDMGWYQISQNGVIALGEPTVFNAGNIDDYDF</sequence>
<comment type="caution">
    <text evidence="5">The sequence shown here is derived from an EMBL/GenBank/DDBJ whole genome shotgun (WGS) entry which is preliminary data.</text>
</comment>
<organism evidence="5 6">
    <name type="scientific">Streptomyces olivaceus</name>
    <dbReference type="NCBI Taxonomy" id="47716"/>
    <lineage>
        <taxon>Bacteria</taxon>
        <taxon>Bacillati</taxon>
        <taxon>Actinomycetota</taxon>
        <taxon>Actinomycetes</taxon>
        <taxon>Kitasatosporales</taxon>
        <taxon>Streptomycetaceae</taxon>
        <taxon>Streptomyces</taxon>
    </lineage>
</organism>
<name>A0ABS7VZR8_STROV</name>
<proteinExistence type="predicted"/>
<dbReference type="EMBL" id="JAHSTP010000002">
    <property type="protein sequence ID" value="MBZ6151221.1"/>
    <property type="molecule type" value="Genomic_DNA"/>
</dbReference>
<evidence type="ECO:0000259" key="4">
    <source>
        <dbReference type="Pfam" id="PF13407"/>
    </source>
</evidence>
<evidence type="ECO:0000256" key="2">
    <source>
        <dbReference type="SAM" id="MobiDB-lite"/>
    </source>
</evidence>
<dbReference type="Pfam" id="PF13407">
    <property type="entry name" value="Peripla_BP_4"/>
    <property type="match status" value="1"/>
</dbReference>
<keyword evidence="6" id="KW-1185">Reference proteome</keyword>
<dbReference type="InterPro" id="IPR013459">
    <property type="entry name" value="RhaS"/>
</dbReference>
<dbReference type="RefSeq" id="WP_224309270.1">
    <property type="nucleotide sequence ID" value="NZ_JAHSST010000002.1"/>
</dbReference>
<keyword evidence="3" id="KW-0732">Signal</keyword>
<reference evidence="5 6" key="1">
    <citation type="submission" date="2021-06" db="EMBL/GenBank/DDBJ databases">
        <title>Ecological speciation of a Streptomyces species isolated from different habitats and geographic origins.</title>
        <authorList>
            <person name="Wang J."/>
        </authorList>
    </citation>
    <scope>NUCLEOTIDE SEQUENCE [LARGE SCALE GENOMIC DNA]</scope>
    <source>
        <strain evidence="5 6">FXJ8.012</strain>
    </source>
</reference>
<evidence type="ECO:0000256" key="3">
    <source>
        <dbReference type="SAM" id="SignalP"/>
    </source>
</evidence>
<feature type="signal peptide" evidence="3">
    <location>
        <begin position="1"/>
        <end position="24"/>
    </location>
</feature>
<dbReference type="Proteomes" id="UP000758701">
    <property type="component" value="Unassembled WGS sequence"/>
</dbReference>
<evidence type="ECO:0000313" key="5">
    <source>
        <dbReference type="EMBL" id="MBZ6151221.1"/>
    </source>
</evidence>
<dbReference type="SUPFAM" id="SSF53822">
    <property type="entry name" value="Periplasmic binding protein-like I"/>
    <property type="match status" value="1"/>
</dbReference>
<dbReference type="PANTHER" id="PTHR30036:SF8">
    <property type="entry name" value="ABC-TYPE SUGAR TRANSPORT SYSTEM PERIPLASMIC COMPONENT-LIKE PROTEIN"/>
    <property type="match status" value="1"/>
</dbReference>
<comment type="subcellular location">
    <subcellularLocation>
        <location evidence="1">Cell envelope</location>
    </subcellularLocation>
</comment>
<dbReference type="InterPro" id="IPR028082">
    <property type="entry name" value="Peripla_BP_I"/>
</dbReference>
<feature type="chain" id="PRO_5046386986" evidence="3">
    <location>
        <begin position="25"/>
        <end position="359"/>
    </location>
</feature>
<dbReference type="PANTHER" id="PTHR30036">
    <property type="entry name" value="D-XYLOSE-BINDING PERIPLASMIC PROTEIN"/>
    <property type="match status" value="1"/>
</dbReference>
<protein>
    <submittedName>
        <fullName evidence="5">Rhamnose ABC transporter substrate-binding protein</fullName>
    </submittedName>
</protein>